<dbReference type="InterPro" id="IPR036515">
    <property type="entry name" value="Transposase_17_sf"/>
</dbReference>
<protein>
    <recommendedName>
        <fullName evidence="1">Transposase IS200-like domain-containing protein</fullName>
    </recommendedName>
</protein>
<dbReference type="GO" id="GO:0004803">
    <property type="term" value="F:transposase activity"/>
    <property type="evidence" value="ECO:0007669"/>
    <property type="project" value="InterPro"/>
</dbReference>
<dbReference type="EMBL" id="PFFO01000129">
    <property type="protein sequence ID" value="PIW07296.1"/>
    <property type="molecule type" value="Genomic_DNA"/>
</dbReference>
<dbReference type="Gene3D" id="3.30.70.1290">
    <property type="entry name" value="Transposase IS200-like"/>
    <property type="match status" value="1"/>
</dbReference>
<dbReference type="SMART" id="SM01321">
    <property type="entry name" value="Y1_Tnp"/>
    <property type="match status" value="1"/>
</dbReference>
<comment type="caution">
    <text evidence="2">The sequence shown here is derived from an EMBL/GenBank/DDBJ whole genome shotgun (WGS) entry which is preliminary data.</text>
</comment>
<dbReference type="AlphaFoldDB" id="A0A2M7FMV1"/>
<dbReference type="PANTHER" id="PTHR34322">
    <property type="entry name" value="TRANSPOSASE, Y1_TNP DOMAIN-CONTAINING"/>
    <property type="match status" value="1"/>
</dbReference>
<proteinExistence type="predicted"/>
<dbReference type="Pfam" id="PF01797">
    <property type="entry name" value="Y1_Tnp"/>
    <property type="match status" value="1"/>
</dbReference>
<dbReference type="GO" id="GO:0003677">
    <property type="term" value="F:DNA binding"/>
    <property type="evidence" value="ECO:0007669"/>
    <property type="project" value="InterPro"/>
</dbReference>
<dbReference type="InterPro" id="IPR002686">
    <property type="entry name" value="Transposase_17"/>
</dbReference>
<sequence>MPAKNRIKIYVDNTYYHVYNRGVEKRTIFLDEKDYKVFLSYLKFYLSPPEPRGPSPRLSPAQLLTNHNQKISLIAYCLMPNHFHLLIKQTDKNCMTNFVRALCTRYSMYFNKRYARVGSLFQGRYKAVLVDNEMQFLYLTKYIHRNPLDLSDYTSSNLLDYPYSSYRNFASIIHQSWIDPSDIIYRYSKNNAKHTYQNFVEESREITTEIETLDNLTLDWET</sequence>
<evidence type="ECO:0000259" key="1">
    <source>
        <dbReference type="SMART" id="SM01321"/>
    </source>
</evidence>
<evidence type="ECO:0000313" key="3">
    <source>
        <dbReference type="Proteomes" id="UP000230556"/>
    </source>
</evidence>
<dbReference type="SUPFAM" id="SSF143422">
    <property type="entry name" value="Transposase IS200-like"/>
    <property type="match status" value="1"/>
</dbReference>
<evidence type="ECO:0000313" key="2">
    <source>
        <dbReference type="EMBL" id="PIW07296.1"/>
    </source>
</evidence>
<reference evidence="3" key="1">
    <citation type="submission" date="2017-09" db="EMBL/GenBank/DDBJ databases">
        <title>Depth-based differentiation of microbial function through sediment-hosted aquifers and enrichment of novel symbionts in the deep terrestrial subsurface.</title>
        <authorList>
            <person name="Probst A.J."/>
            <person name="Ladd B."/>
            <person name="Jarett J.K."/>
            <person name="Geller-Mcgrath D.E."/>
            <person name="Sieber C.M.K."/>
            <person name="Emerson J.B."/>
            <person name="Anantharaman K."/>
            <person name="Thomas B.C."/>
            <person name="Malmstrom R."/>
            <person name="Stieglmeier M."/>
            <person name="Klingl A."/>
            <person name="Woyke T."/>
            <person name="Ryan C.M."/>
            <person name="Banfield J.F."/>
        </authorList>
    </citation>
    <scope>NUCLEOTIDE SEQUENCE [LARGE SCALE GENOMIC DNA]</scope>
</reference>
<dbReference type="GO" id="GO:0006313">
    <property type="term" value="P:DNA transposition"/>
    <property type="evidence" value="ECO:0007669"/>
    <property type="project" value="InterPro"/>
</dbReference>
<dbReference type="Proteomes" id="UP000230556">
    <property type="component" value="Unassembled WGS sequence"/>
</dbReference>
<dbReference type="PANTHER" id="PTHR34322:SF2">
    <property type="entry name" value="TRANSPOSASE IS200-LIKE DOMAIN-CONTAINING PROTEIN"/>
    <property type="match status" value="1"/>
</dbReference>
<accession>A0A2M7FMV1</accession>
<name>A0A2M7FMV1_9BACT</name>
<organism evidence="2 3">
    <name type="scientific">Candidatus Collierbacteria bacterium CG17_big_fil_post_rev_8_21_14_2_50_45_7</name>
    <dbReference type="NCBI Taxonomy" id="1974536"/>
    <lineage>
        <taxon>Bacteria</taxon>
        <taxon>Candidatus Collieribacteriota</taxon>
    </lineage>
</organism>
<gene>
    <name evidence="2" type="ORF">COW38_03040</name>
</gene>
<feature type="domain" description="Transposase IS200-like" evidence="1">
    <location>
        <begin position="11"/>
        <end position="146"/>
    </location>
</feature>